<dbReference type="Pfam" id="PF13305">
    <property type="entry name" value="TetR_C_33"/>
    <property type="match status" value="1"/>
</dbReference>
<dbReference type="InterPro" id="IPR036271">
    <property type="entry name" value="Tet_transcr_reg_TetR-rel_C_sf"/>
</dbReference>
<dbReference type="InterPro" id="IPR009057">
    <property type="entry name" value="Homeodomain-like_sf"/>
</dbReference>
<proteinExistence type="predicted"/>
<dbReference type="SUPFAM" id="SSF46689">
    <property type="entry name" value="Homeodomain-like"/>
    <property type="match status" value="1"/>
</dbReference>
<keyword evidence="2" id="KW-0804">Transcription</keyword>
<organism evidence="4 5">
    <name type="scientific">Pandoraea anhela</name>
    <dbReference type="NCBI Taxonomy" id="2508295"/>
    <lineage>
        <taxon>Bacteria</taxon>
        <taxon>Pseudomonadati</taxon>
        <taxon>Pseudomonadota</taxon>
        <taxon>Betaproteobacteria</taxon>
        <taxon>Burkholderiales</taxon>
        <taxon>Burkholderiaceae</taxon>
        <taxon>Pandoraea</taxon>
    </lineage>
</organism>
<dbReference type="AlphaFoldDB" id="A0A5E4RDD8"/>
<protein>
    <submittedName>
        <fullName evidence="4">TetR family transcriptional regulator</fullName>
    </submittedName>
</protein>
<name>A0A5E4RDD8_9BURK</name>
<dbReference type="EMBL" id="CABPSB010000001">
    <property type="protein sequence ID" value="VVD60803.1"/>
    <property type="molecule type" value="Genomic_DNA"/>
</dbReference>
<evidence type="ECO:0000313" key="4">
    <source>
        <dbReference type="EMBL" id="VVD60803.1"/>
    </source>
</evidence>
<evidence type="ECO:0000313" key="5">
    <source>
        <dbReference type="Proteomes" id="UP000406256"/>
    </source>
</evidence>
<dbReference type="SUPFAM" id="SSF48498">
    <property type="entry name" value="Tetracyclin repressor-like, C-terminal domain"/>
    <property type="match status" value="1"/>
</dbReference>
<dbReference type="InterPro" id="IPR025996">
    <property type="entry name" value="MT1864/Rv1816-like_C"/>
</dbReference>
<evidence type="ECO:0000259" key="3">
    <source>
        <dbReference type="Pfam" id="PF13305"/>
    </source>
</evidence>
<dbReference type="Proteomes" id="UP000406256">
    <property type="component" value="Unassembled WGS sequence"/>
</dbReference>
<gene>
    <name evidence="4" type="ORF">PAN31108_00099</name>
</gene>
<accession>A0A5E4RDD8</accession>
<dbReference type="Gene3D" id="1.10.10.60">
    <property type="entry name" value="Homeodomain-like"/>
    <property type="match status" value="1"/>
</dbReference>
<dbReference type="Gene3D" id="1.10.357.10">
    <property type="entry name" value="Tetracycline Repressor, domain 2"/>
    <property type="match status" value="1"/>
</dbReference>
<evidence type="ECO:0000256" key="1">
    <source>
        <dbReference type="ARBA" id="ARBA00023015"/>
    </source>
</evidence>
<dbReference type="OrthoDB" id="71867at2"/>
<evidence type="ECO:0000256" key="2">
    <source>
        <dbReference type="ARBA" id="ARBA00023163"/>
    </source>
</evidence>
<feature type="domain" description="HTH-type transcriptional regulator MT1864/Rv1816-like C-terminal" evidence="3">
    <location>
        <begin position="82"/>
        <end position="179"/>
    </location>
</feature>
<keyword evidence="1" id="KW-0805">Transcription regulation</keyword>
<sequence length="193" mass="20844">MVRAGLTLERLVEGGAELADEIGFEHLSGAALARKFDVRLPSLYSHVKNLDTLKCEIARLALAQLADAVAQAMAGLAGRDALQALGDAHRDYARRHPGRFAAARHPLTPAQAGASAGPKLTQLFRAVLRGYHVPDAEQVHAVRFLGGFFMGYITLELATGFSHSAPDTDVSWQRSLDALDVSLRHWPSTPDAR</sequence>
<keyword evidence="5" id="KW-1185">Reference proteome</keyword>
<reference evidence="4 5" key="1">
    <citation type="submission" date="2019-08" db="EMBL/GenBank/DDBJ databases">
        <authorList>
            <person name="Peeters C."/>
        </authorList>
    </citation>
    <scope>NUCLEOTIDE SEQUENCE [LARGE SCALE GENOMIC DNA]</scope>
    <source>
        <strain evidence="4 5">LMG 31108</strain>
    </source>
</reference>